<sequence length="261" mass="29383">MTSYRLKNVLLVAVASLSALVGLAASAQTSTLDNILEVSAQKTQAARESQAKVDRLADETRNLLDDYKTVMKQIDGLRVYNARLQRQIDNQVRRIADIDESIDQVTIIQRQMTPLVIRMIDGLEQFVEMDVPFNLEERRQRIEFLKTNVDRSDLTVAEKFRQVLEAYNIELQYGRGFETYSDTIDLGTGPRDVDFLRIGRIALVYQTSDGLEAGAWNNATRSWEPLASGDYSAAIRKGVRIAKKTATIELLNMPIAAPEAQ</sequence>
<evidence type="ECO:0000256" key="1">
    <source>
        <dbReference type="SAM" id="Coils"/>
    </source>
</evidence>
<name>A0ABZ0I2L1_9GAMM</name>
<evidence type="ECO:0000313" key="3">
    <source>
        <dbReference type="EMBL" id="WOJ92341.1"/>
    </source>
</evidence>
<keyword evidence="2" id="KW-0732">Signal</keyword>
<proteinExistence type="predicted"/>
<feature type="signal peptide" evidence="2">
    <location>
        <begin position="1"/>
        <end position="27"/>
    </location>
</feature>
<gene>
    <name evidence="3" type="ORF">R0135_11140</name>
</gene>
<keyword evidence="4" id="KW-1185">Reference proteome</keyword>
<feature type="chain" id="PRO_5046566780" evidence="2">
    <location>
        <begin position="28"/>
        <end position="261"/>
    </location>
</feature>
<dbReference type="Pfam" id="PF11932">
    <property type="entry name" value="DUF3450"/>
    <property type="match status" value="1"/>
</dbReference>
<accession>A0ABZ0I2L1</accession>
<dbReference type="Proteomes" id="UP001626537">
    <property type="component" value="Chromosome"/>
</dbReference>
<dbReference type="PIRSF" id="PIRSF028069">
    <property type="entry name" value="UCP028069"/>
    <property type="match status" value="1"/>
</dbReference>
<dbReference type="InterPro" id="IPR016866">
    <property type="entry name" value="UCP028069"/>
</dbReference>
<protein>
    <submittedName>
        <fullName evidence="3">DUF3450 domain-containing protein</fullName>
    </submittedName>
</protein>
<dbReference type="EMBL" id="CP136864">
    <property type="protein sequence ID" value="WOJ92341.1"/>
    <property type="molecule type" value="Genomic_DNA"/>
</dbReference>
<evidence type="ECO:0000256" key="2">
    <source>
        <dbReference type="SAM" id="SignalP"/>
    </source>
</evidence>
<dbReference type="RefSeq" id="WP_407346934.1">
    <property type="nucleotide sequence ID" value="NZ_CP136864.1"/>
</dbReference>
<feature type="coiled-coil region" evidence="1">
    <location>
        <begin position="46"/>
        <end position="101"/>
    </location>
</feature>
<organism evidence="3 4">
    <name type="scientific">Congregibacter variabilis</name>
    <dbReference type="NCBI Taxonomy" id="3081200"/>
    <lineage>
        <taxon>Bacteria</taxon>
        <taxon>Pseudomonadati</taxon>
        <taxon>Pseudomonadota</taxon>
        <taxon>Gammaproteobacteria</taxon>
        <taxon>Cellvibrionales</taxon>
        <taxon>Halieaceae</taxon>
        <taxon>Congregibacter</taxon>
    </lineage>
</organism>
<keyword evidence="1" id="KW-0175">Coiled coil</keyword>
<evidence type="ECO:0000313" key="4">
    <source>
        <dbReference type="Proteomes" id="UP001626537"/>
    </source>
</evidence>
<reference evidence="3 4" key="1">
    <citation type="submission" date="2023-10" db="EMBL/GenBank/DDBJ databases">
        <title>Two novel species belonging to the OM43/NOR5 clade.</title>
        <authorList>
            <person name="Park M."/>
        </authorList>
    </citation>
    <scope>NUCLEOTIDE SEQUENCE [LARGE SCALE GENOMIC DNA]</scope>
    <source>
        <strain evidence="3 4">IMCC43200</strain>
    </source>
</reference>